<comment type="caution">
    <text evidence="2">The sequence shown here is derived from an EMBL/GenBank/DDBJ whole genome shotgun (WGS) entry which is preliminary data.</text>
</comment>
<dbReference type="RefSeq" id="WP_051593246.1">
    <property type="nucleotide sequence ID" value="NZ_JAAZWO010000004.1"/>
</dbReference>
<keyword evidence="1" id="KW-1133">Transmembrane helix</keyword>
<reference evidence="2 3" key="1">
    <citation type="submission" date="2020-04" db="EMBL/GenBank/DDBJ databases">
        <title>Genomic insights into acetone-butanol-ethanol (ABE) fermentation by sequencing solventogenic clostridia strains.</title>
        <authorList>
            <person name="Brown S."/>
        </authorList>
    </citation>
    <scope>NUCLEOTIDE SEQUENCE [LARGE SCALE GENOMIC DNA]</scope>
    <source>
        <strain evidence="2 3">DJ011</strain>
    </source>
</reference>
<dbReference type="NCBIfam" id="TIGR04332">
    <property type="entry name" value="gamma_Glu_sys"/>
    <property type="match status" value="1"/>
</dbReference>
<gene>
    <name evidence="2" type="primary">pgsW</name>
    <name evidence="2" type="ORF">HGG79_04800</name>
</gene>
<accession>A0A923E8B3</accession>
<organism evidence="2 3">
    <name type="scientific">Clostridium tetanomorphum</name>
    <dbReference type="NCBI Taxonomy" id="1553"/>
    <lineage>
        <taxon>Bacteria</taxon>
        <taxon>Bacillati</taxon>
        <taxon>Bacillota</taxon>
        <taxon>Clostridia</taxon>
        <taxon>Eubacteriales</taxon>
        <taxon>Clostridiaceae</taxon>
        <taxon>Clostridium</taxon>
    </lineage>
</organism>
<proteinExistence type="predicted"/>
<evidence type="ECO:0000313" key="2">
    <source>
        <dbReference type="EMBL" id="MBC2397102.1"/>
    </source>
</evidence>
<dbReference type="InterPro" id="IPR027602">
    <property type="entry name" value="PGA_system"/>
</dbReference>
<dbReference type="EMBL" id="JAAZWO010000004">
    <property type="protein sequence ID" value="MBC2397102.1"/>
    <property type="molecule type" value="Genomic_DNA"/>
</dbReference>
<evidence type="ECO:0000256" key="1">
    <source>
        <dbReference type="SAM" id="Phobius"/>
    </source>
</evidence>
<evidence type="ECO:0000313" key="3">
    <source>
        <dbReference type="Proteomes" id="UP000563151"/>
    </source>
</evidence>
<keyword evidence="1" id="KW-0472">Membrane</keyword>
<dbReference type="Proteomes" id="UP000563151">
    <property type="component" value="Unassembled WGS sequence"/>
</dbReference>
<sequence>MKKKFKKADGIIIALAVFLIIFTFVIKGERVKVKDKWYKEKIEAASLMDKCMKEIKEEKLRKNIKIDKKYDINYTGLIGVEISSITTTSGALEAKRTSTNPNFAAVVVHMMKKAGLKKGDKIAVNFSSSFPALNIAVLSACEVLKINPIVISSIGASTWGANIPEFNYMDMEEFLYKKKILNNKSIAISIGGAADIGKDMESKVVEEILKRAKNYGRIIIHQENLQENIKERYSIYTKYSKNIKAFINVGGNIVSLGETEDSADISPGLIKTDKYKANSKSGLIQIFLEKNIPVIHMLNIKKLASDHGIGIDPVPLPKVGQGEVYYENEYPIKTILAVLSITSIIIIIYGSKVRSKYD</sequence>
<feature type="transmembrane region" description="Helical" evidence="1">
    <location>
        <begin position="330"/>
        <end position="350"/>
    </location>
</feature>
<keyword evidence="3" id="KW-1185">Reference proteome</keyword>
<dbReference type="AlphaFoldDB" id="A0A923E8B3"/>
<protein>
    <submittedName>
        <fullName evidence="2">Poly-gamma-glutamate system protein</fullName>
    </submittedName>
</protein>
<name>A0A923E8B3_CLOTT</name>
<keyword evidence="1" id="KW-0812">Transmembrane</keyword>